<evidence type="ECO:0000313" key="1">
    <source>
        <dbReference type="EMBL" id="SVC14075.1"/>
    </source>
</evidence>
<dbReference type="AlphaFoldDB" id="A0A382JQY0"/>
<proteinExistence type="predicted"/>
<dbReference type="Pfam" id="PF20364">
    <property type="entry name" value="DUF6659"/>
    <property type="match status" value="1"/>
</dbReference>
<reference evidence="1" key="1">
    <citation type="submission" date="2018-05" db="EMBL/GenBank/DDBJ databases">
        <authorList>
            <person name="Lanie J.A."/>
            <person name="Ng W.-L."/>
            <person name="Kazmierczak K.M."/>
            <person name="Andrzejewski T.M."/>
            <person name="Davidsen T.M."/>
            <person name="Wayne K.J."/>
            <person name="Tettelin H."/>
            <person name="Glass J.I."/>
            <person name="Rusch D."/>
            <person name="Podicherti R."/>
            <person name="Tsui H.-C.T."/>
            <person name="Winkler M.E."/>
        </authorList>
    </citation>
    <scope>NUCLEOTIDE SEQUENCE</scope>
</reference>
<name>A0A382JQY0_9ZZZZ</name>
<gene>
    <name evidence="1" type="ORF">METZ01_LOCUS266929</name>
</gene>
<protein>
    <recommendedName>
        <fullName evidence="2">Roadblock/LAMTOR2 domain-containing protein</fullName>
    </recommendedName>
</protein>
<dbReference type="EMBL" id="UINC01075667">
    <property type="protein sequence ID" value="SVC14075.1"/>
    <property type="molecule type" value="Genomic_DNA"/>
</dbReference>
<evidence type="ECO:0008006" key="2">
    <source>
        <dbReference type="Google" id="ProtNLM"/>
    </source>
</evidence>
<organism evidence="1">
    <name type="scientific">marine metagenome</name>
    <dbReference type="NCBI Taxonomy" id="408172"/>
    <lineage>
        <taxon>unclassified sequences</taxon>
        <taxon>metagenomes</taxon>
        <taxon>ecological metagenomes</taxon>
    </lineage>
</organism>
<sequence length="131" mass="14460">MEYSESMELYAAPCREIQNEDGVRFAAVIDDGGKKIAGGFKDGVTPFEGDEQKLQDFFKIAVEISSKNDNFSRSLGALNYIASRRDKVILISFPFPLSEKILLVSAEPSLEIEKLASKIVNIFSDSSITSD</sequence>
<accession>A0A382JQY0</accession>
<dbReference type="InterPro" id="IPR046600">
    <property type="entry name" value="DUF6659"/>
</dbReference>